<accession>A0AAD8RFG4</accession>
<name>A0AAD8RFG4_LOLMU</name>
<organism evidence="2 3">
    <name type="scientific">Lolium multiflorum</name>
    <name type="common">Italian ryegrass</name>
    <name type="synonym">Lolium perenne subsp. multiflorum</name>
    <dbReference type="NCBI Taxonomy" id="4521"/>
    <lineage>
        <taxon>Eukaryota</taxon>
        <taxon>Viridiplantae</taxon>
        <taxon>Streptophyta</taxon>
        <taxon>Embryophyta</taxon>
        <taxon>Tracheophyta</taxon>
        <taxon>Spermatophyta</taxon>
        <taxon>Magnoliopsida</taxon>
        <taxon>Liliopsida</taxon>
        <taxon>Poales</taxon>
        <taxon>Poaceae</taxon>
        <taxon>BOP clade</taxon>
        <taxon>Pooideae</taxon>
        <taxon>Poodae</taxon>
        <taxon>Poeae</taxon>
        <taxon>Poeae Chloroplast Group 2 (Poeae type)</taxon>
        <taxon>Loliodinae</taxon>
        <taxon>Loliinae</taxon>
        <taxon>Lolium</taxon>
    </lineage>
</organism>
<gene>
    <name evidence="2" type="ORF">QYE76_025977</name>
</gene>
<dbReference type="InterPro" id="IPR004314">
    <property type="entry name" value="Neprosin"/>
</dbReference>
<dbReference type="PANTHER" id="PTHR31589">
    <property type="entry name" value="PROTEIN, PUTATIVE (DUF239)-RELATED-RELATED"/>
    <property type="match status" value="1"/>
</dbReference>
<dbReference type="Proteomes" id="UP001231189">
    <property type="component" value="Unassembled WGS sequence"/>
</dbReference>
<sequence length="258" mass="28175">MKPSSFPLGLDIESLTRHGVSQVQPPIVECPMGTIPILRNHRKNHIARQSIDDVSNTNNQQEEAGIEYRDDDIYGTQAIINVYEPKVKKDNKDLSAAGLNINNGPEGGQADTIGAGYSVSPSLSGDGFARFHVAWDPNTKNWWLIYGEEKKPIGYWPNDLFTYMKDKGNYAFWGGHVSGPTASTDSPQIGSGHFASEGYGKAAFTKNIKLVDGNNNLINPREKKAKAGTTSSSKYTVDGYEIDKDGMHTYYGGPGDLA</sequence>
<evidence type="ECO:0000313" key="3">
    <source>
        <dbReference type="Proteomes" id="UP001231189"/>
    </source>
</evidence>
<evidence type="ECO:0000313" key="2">
    <source>
        <dbReference type="EMBL" id="KAK1620460.1"/>
    </source>
</evidence>
<protein>
    <recommendedName>
        <fullName evidence="1">Neprosin PEP catalytic domain-containing protein</fullName>
    </recommendedName>
</protein>
<evidence type="ECO:0000259" key="1">
    <source>
        <dbReference type="PROSITE" id="PS52045"/>
    </source>
</evidence>
<dbReference type="PROSITE" id="PS52045">
    <property type="entry name" value="NEPROSIN_PEP_CD"/>
    <property type="match status" value="1"/>
</dbReference>
<dbReference type="Pfam" id="PF03080">
    <property type="entry name" value="Neprosin"/>
    <property type="match status" value="1"/>
</dbReference>
<dbReference type="AlphaFoldDB" id="A0AAD8RFG4"/>
<reference evidence="2" key="1">
    <citation type="submission" date="2023-07" db="EMBL/GenBank/DDBJ databases">
        <title>A chromosome-level genome assembly of Lolium multiflorum.</title>
        <authorList>
            <person name="Chen Y."/>
            <person name="Copetti D."/>
            <person name="Kolliker R."/>
            <person name="Studer B."/>
        </authorList>
    </citation>
    <scope>NUCLEOTIDE SEQUENCE</scope>
    <source>
        <strain evidence="2">02402/16</strain>
        <tissue evidence="2">Leaf</tissue>
    </source>
</reference>
<dbReference type="InterPro" id="IPR053168">
    <property type="entry name" value="Glutamic_endopeptidase"/>
</dbReference>
<keyword evidence="3" id="KW-1185">Reference proteome</keyword>
<feature type="domain" description="Neprosin PEP catalytic" evidence="1">
    <location>
        <begin position="54"/>
        <end position="258"/>
    </location>
</feature>
<proteinExistence type="predicted"/>
<dbReference type="PANTHER" id="PTHR31589:SF116">
    <property type="entry name" value="NEPROSIN DOMAIN-CONTAINING PROTEIN"/>
    <property type="match status" value="1"/>
</dbReference>
<comment type="caution">
    <text evidence="2">The sequence shown here is derived from an EMBL/GenBank/DDBJ whole genome shotgun (WGS) entry which is preliminary data.</text>
</comment>
<dbReference type="EMBL" id="JAUUTY010000006">
    <property type="protein sequence ID" value="KAK1620460.1"/>
    <property type="molecule type" value="Genomic_DNA"/>
</dbReference>